<reference evidence="3" key="1">
    <citation type="submission" date="2017-02" db="UniProtKB">
        <authorList>
            <consortium name="WormBaseParasite"/>
        </authorList>
    </citation>
    <scope>IDENTIFICATION</scope>
</reference>
<dbReference type="InterPro" id="IPR006439">
    <property type="entry name" value="HAD-SF_hydro_IA"/>
</dbReference>
<dbReference type="InterPro" id="IPR050155">
    <property type="entry name" value="HAD-like_hydrolase_sf"/>
</dbReference>
<dbReference type="SUPFAM" id="SSF56784">
    <property type="entry name" value="HAD-like"/>
    <property type="match status" value="1"/>
</dbReference>
<dbReference type="AlphaFoldDB" id="A0A0N4V7P7"/>
<dbReference type="Gene3D" id="3.40.50.1000">
    <property type="entry name" value="HAD superfamily/HAD-like"/>
    <property type="match status" value="1"/>
</dbReference>
<protein>
    <submittedName>
        <fullName evidence="3">Phosphoglycolate phosphatase</fullName>
    </submittedName>
</protein>
<proteinExistence type="predicted"/>
<dbReference type="NCBIfam" id="TIGR01549">
    <property type="entry name" value="HAD-SF-IA-v1"/>
    <property type="match status" value="1"/>
</dbReference>
<evidence type="ECO:0000313" key="1">
    <source>
        <dbReference type="EMBL" id="VDD91178.1"/>
    </source>
</evidence>
<dbReference type="InterPro" id="IPR036412">
    <property type="entry name" value="HAD-like_sf"/>
</dbReference>
<dbReference type="PANTHER" id="PTHR43434">
    <property type="entry name" value="PHOSPHOGLYCOLATE PHOSPHATASE"/>
    <property type="match status" value="1"/>
</dbReference>
<dbReference type="PANTHER" id="PTHR43434:SF22">
    <property type="entry name" value="PHOSPHOGLYCOLATE PHOSPHATASE"/>
    <property type="match status" value="1"/>
</dbReference>
<name>A0A0N4V7P7_ENTVE</name>
<dbReference type="GO" id="GO:0006281">
    <property type="term" value="P:DNA repair"/>
    <property type="evidence" value="ECO:0007669"/>
    <property type="project" value="TreeGrafter"/>
</dbReference>
<keyword evidence="2" id="KW-1185">Reference proteome</keyword>
<organism evidence="3">
    <name type="scientific">Enterobius vermicularis</name>
    <name type="common">Human pinworm</name>
    <dbReference type="NCBI Taxonomy" id="51028"/>
    <lineage>
        <taxon>Eukaryota</taxon>
        <taxon>Metazoa</taxon>
        <taxon>Ecdysozoa</taxon>
        <taxon>Nematoda</taxon>
        <taxon>Chromadorea</taxon>
        <taxon>Rhabditida</taxon>
        <taxon>Spirurina</taxon>
        <taxon>Oxyuridomorpha</taxon>
        <taxon>Oxyuroidea</taxon>
        <taxon>Oxyuridae</taxon>
        <taxon>Enterobius</taxon>
    </lineage>
</organism>
<dbReference type="CDD" id="cd01427">
    <property type="entry name" value="HAD_like"/>
    <property type="match status" value="1"/>
</dbReference>
<accession>A0A0N4V7P7</accession>
<gene>
    <name evidence="1" type="ORF">EVEC_LOCUS5929</name>
</gene>
<dbReference type="Pfam" id="PF13419">
    <property type="entry name" value="HAD_2"/>
    <property type="match status" value="1"/>
</dbReference>
<dbReference type="InterPro" id="IPR023214">
    <property type="entry name" value="HAD_sf"/>
</dbReference>
<reference evidence="1 2" key="2">
    <citation type="submission" date="2018-10" db="EMBL/GenBank/DDBJ databases">
        <authorList>
            <consortium name="Pathogen Informatics"/>
        </authorList>
    </citation>
    <scope>NUCLEOTIDE SEQUENCE [LARGE SCALE GENOMIC DNA]</scope>
</reference>
<dbReference type="InterPro" id="IPR041492">
    <property type="entry name" value="HAD_2"/>
</dbReference>
<dbReference type="EMBL" id="UXUI01008316">
    <property type="protein sequence ID" value="VDD91178.1"/>
    <property type="molecule type" value="Genomic_DNA"/>
</dbReference>
<sequence length="209" mass="22952">MNITEDVYRVLGYCPEQQRVRPGLLASATMSQIENALAHLLIEKGFDSAEALSIVSTAIQYSDQRTQHSVKQIYDLHYLFQTLKENNVKIALCTSDSRKGTYIMLKRLKIDNLVDLVICGDDIGAVPKPHPHNALSICRELDVDPIDTLVVGDTLADLGMGRSAHLGGTVGVLSGICNQEELRPLADYVIANVGSILPIVENMRRPSLL</sequence>
<dbReference type="OrthoDB" id="269227at2759"/>
<dbReference type="STRING" id="51028.A0A0N4V7P7"/>
<dbReference type="GO" id="GO:0008967">
    <property type="term" value="F:phosphoglycolate phosphatase activity"/>
    <property type="evidence" value="ECO:0007669"/>
    <property type="project" value="TreeGrafter"/>
</dbReference>
<dbReference type="Proteomes" id="UP000274131">
    <property type="component" value="Unassembled WGS sequence"/>
</dbReference>
<evidence type="ECO:0000313" key="2">
    <source>
        <dbReference type="Proteomes" id="UP000274131"/>
    </source>
</evidence>
<evidence type="ECO:0000313" key="3">
    <source>
        <dbReference type="WBParaSite" id="EVEC_0000631801-mRNA-1"/>
    </source>
</evidence>
<dbReference type="WBParaSite" id="EVEC_0000631801-mRNA-1">
    <property type="protein sequence ID" value="EVEC_0000631801-mRNA-1"/>
    <property type="gene ID" value="EVEC_0000631801"/>
</dbReference>